<feature type="domain" description="GGDEF" evidence="4">
    <location>
        <begin position="247"/>
        <end position="382"/>
    </location>
</feature>
<dbReference type="Pfam" id="PF00990">
    <property type="entry name" value="GGDEF"/>
    <property type="match status" value="1"/>
</dbReference>
<feature type="transmembrane region" description="Helical" evidence="3">
    <location>
        <begin position="41"/>
        <end position="59"/>
    </location>
</feature>
<dbReference type="NCBIfam" id="TIGR00254">
    <property type="entry name" value="GGDEF"/>
    <property type="match status" value="1"/>
</dbReference>
<dbReference type="PANTHER" id="PTHR45138:SF9">
    <property type="entry name" value="DIGUANYLATE CYCLASE DGCM-RELATED"/>
    <property type="match status" value="1"/>
</dbReference>
<accession>A0A380S511</accession>
<feature type="transmembrane region" description="Helical" evidence="3">
    <location>
        <begin position="201"/>
        <end position="217"/>
    </location>
</feature>
<keyword evidence="3" id="KW-0472">Membrane</keyword>
<proteinExistence type="predicted"/>
<keyword evidence="3" id="KW-0812">Transmembrane</keyword>
<dbReference type="Gene3D" id="3.30.70.270">
    <property type="match status" value="1"/>
</dbReference>
<dbReference type="CDD" id="cd01949">
    <property type="entry name" value="GGDEF"/>
    <property type="match status" value="1"/>
</dbReference>
<dbReference type="EMBL" id="UHJL01000002">
    <property type="protein sequence ID" value="SUQ24004.1"/>
    <property type="molecule type" value="Genomic_DNA"/>
</dbReference>
<evidence type="ECO:0000256" key="3">
    <source>
        <dbReference type="SAM" id="Phobius"/>
    </source>
</evidence>
<dbReference type="EC" id="2.7.7.65" evidence="1"/>
<dbReference type="InterPro" id="IPR000160">
    <property type="entry name" value="GGDEF_dom"/>
</dbReference>
<keyword evidence="3" id="KW-1133">Transmembrane helix</keyword>
<dbReference type="AlphaFoldDB" id="A0A380S511"/>
<feature type="transmembrane region" description="Helical" evidence="3">
    <location>
        <begin position="176"/>
        <end position="195"/>
    </location>
</feature>
<dbReference type="InterPro" id="IPR043128">
    <property type="entry name" value="Rev_trsase/Diguanyl_cyclase"/>
</dbReference>
<sequence>MHEIYLREVYVADMLGIFLILGAIFSGAWKLQKKNNEDKVLLGVIILVITACIADAITFSVDGLTGPGVKALAYVSNNILFLSNMAIGPLWVMLISLHINGAVSKFQRIFMLCVCGAITVLMVVNFFNPIIFDINERNVYTRGPLFMVKNLLEVVLMADGVVIYLISRYKSGGVKFFPVLHFVCPIFICVCLQMFYYGISTIWVGIAVGYTSLMLALQNENIFIDKLTGLYNRYYLDKISGELKRKRKITMMMLDMNDFKSINDNFGHSQGDDALVSLAEVLEKTVGAQGTVVRYAGDEFVIILNNGDEDAAEKCKQLIKTNLEEFNETHKKKYKLSASIGVGVFDLEKGNVDKILKKIDKLMYEDKRAYYALTHHDRRRGR</sequence>
<dbReference type="PANTHER" id="PTHR45138">
    <property type="entry name" value="REGULATORY COMPONENTS OF SENSORY TRANSDUCTION SYSTEM"/>
    <property type="match status" value="1"/>
</dbReference>
<protein>
    <recommendedName>
        <fullName evidence="1">diguanylate cyclase</fullName>
        <ecNumber evidence="1">2.7.7.65</ecNumber>
    </recommendedName>
</protein>
<evidence type="ECO:0000256" key="1">
    <source>
        <dbReference type="ARBA" id="ARBA00012528"/>
    </source>
</evidence>
<evidence type="ECO:0000313" key="6">
    <source>
        <dbReference type="Proteomes" id="UP000255423"/>
    </source>
</evidence>
<feature type="transmembrane region" description="Helical" evidence="3">
    <location>
        <begin position="12"/>
        <end position="29"/>
    </location>
</feature>
<dbReference type="Proteomes" id="UP000255423">
    <property type="component" value="Unassembled WGS sequence"/>
</dbReference>
<organism evidence="5 6">
    <name type="scientific">Fibrobacter succinogenes</name>
    <name type="common">Bacteroides succinogenes</name>
    <dbReference type="NCBI Taxonomy" id="833"/>
    <lineage>
        <taxon>Bacteria</taxon>
        <taxon>Pseudomonadati</taxon>
        <taxon>Fibrobacterota</taxon>
        <taxon>Fibrobacteria</taxon>
        <taxon>Fibrobacterales</taxon>
        <taxon>Fibrobacteraceae</taxon>
        <taxon>Fibrobacter</taxon>
    </lineage>
</organism>
<dbReference type="RefSeq" id="WP_109572607.1">
    <property type="nucleotide sequence ID" value="NZ_UHJL01000002.1"/>
</dbReference>
<dbReference type="GO" id="GO:0052621">
    <property type="term" value="F:diguanylate cyclase activity"/>
    <property type="evidence" value="ECO:0007669"/>
    <property type="project" value="UniProtKB-EC"/>
</dbReference>
<reference evidence="5 6" key="1">
    <citation type="submission" date="2017-08" db="EMBL/GenBank/DDBJ databases">
        <authorList>
            <person name="de Groot N.N."/>
        </authorList>
    </citation>
    <scope>NUCLEOTIDE SEQUENCE [LARGE SCALE GENOMIC DNA]</scope>
    <source>
        <strain evidence="5 6">HM2</strain>
    </source>
</reference>
<dbReference type="SMART" id="SM00267">
    <property type="entry name" value="GGDEF"/>
    <property type="match status" value="1"/>
</dbReference>
<dbReference type="InterPro" id="IPR050469">
    <property type="entry name" value="Diguanylate_Cyclase"/>
</dbReference>
<dbReference type="SUPFAM" id="SSF55073">
    <property type="entry name" value="Nucleotide cyclase"/>
    <property type="match status" value="1"/>
</dbReference>
<dbReference type="InterPro" id="IPR029787">
    <property type="entry name" value="Nucleotide_cyclase"/>
</dbReference>
<evidence type="ECO:0000313" key="5">
    <source>
        <dbReference type="EMBL" id="SUQ24004.1"/>
    </source>
</evidence>
<dbReference type="PROSITE" id="PS50887">
    <property type="entry name" value="GGDEF"/>
    <property type="match status" value="1"/>
</dbReference>
<gene>
    <name evidence="5" type="ORF">SAMN05661053_1394</name>
</gene>
<evidence type="ECO:0000256" key="2">
    <source>
        <dbReference type="ARBA" id="ARBA00034247"/>
    </source>
</evidence>
<comment type="catalytic activity">
    <reaction evidence="2">
        <text>2 GTP = 3',3'-c-di-GMP + 2 diphosphate</text>
        <dbReference type="Rhea" id="RHEA:24898"/>
        <dbReference type="ChEBI" id="CHEBI:33019"/>
        <dbReference type="ChEBI" id="CHEBI:37565"/>
        <dbReference type="ChEBI" id="CHEBI:58805"/>
        <dbReference type="EC" id="2.7.7.65"/>
    </reaction>
</comment>
<feature type="transmembrane region" description="Helical" evidence="3">
    <location>
        <begin position="79"/>
        <end position="97"/>
    </location>
</feature>
<feature type="transmembrane region" description="Helical" evidence="3">
    <location>
        <begin position="109"/>
        <end position="131"/>
    </location>
</feature>
<feature type="transmembrane region" description="Helical" evidence="3">
    <location>
        <begin position="151"/>
        <end position="169"/>
    </location>
</feature>
<name>A0A380S511_FIBSU</name>
<evidence type="ECO:0000259" key="4">
    <source>
        <dbReference type="PROSITE" id="PS50887"/>
    </source>
</evidence>